<dbReference type="SUPFAM" id="SSF53187">
    <property type="entry name" value="Zn-dependent exopeptidases"/>
    <property type="match status" value="1"/>
</dbReference>
<dbReference type="Gene3D" id="3.30.70.360">
    <property type="match status" value="1"/>
</dbReference>
<gene>
    <name evidence="7" type="ORF">SAMN05421828_11137</name>
</gene>
<dbReference type="PANTHER" id="PTHR43808">
    <property type="entry name" value="ACETYLORNITHINE DEACETYLASE"/>
    <property type="match status" value="1"/>
</dbReference>
<dbReference type="RefSeq" id="WP_076454524.1">
    <property type="nucleotide sequence ID" value="NZ_FTNE01000011.1"/>
</dbReference>
<evidence type="ECO:0000313" key="8">
    <source>
        <dbReference type="Proteomes" id="UP000186308"/>
    </source>
</evidence>
<keyword evidence="3" id="KW-0479">Metal-binding</keyword>
<evidence type="ECO:0000256" key="1">
    <source>
        <dbReference type="ARBA" id="ARBA00001947"/>
    </source>
</evidence>
<comment type="caution">
    <text evidence="7">The sequence shown here is derived from an EMBL/GenBank/DDBJ whole genome shotgun (WGS) entry which is preliminary data.</text>
</comment>
<dbReference type="PANTHER" id="PTHR43808:SF8">
    <property type="entry name" value="PEPTIDASE M20 DIMERISATION DOMAIN-CONTAINING PROTEIN"/>
    <property type="match status" value="1"/>
</dbReference>
<evidence type="ECO:0000259" key="6">
    <source>
        <dbReference type="Pfam" id="PF07687"/>
    </source>
</evidence>
<dbReference type="Pfam" id="PF07687">
    <property type="entry name" value="M20_dimer"/>
    <property type="match status" value="1"/>
</dbReference>
<name>A0A8G2CKX9_ACIRU</name>
<evidence type="ECO:0000256" key="4">
    <source>
        <dbReference type="ARBA" id="ARBA00022801"/>
    </source>
</evidence>
<keyword evidence="5" id="KW-0862">Zinc</keyword>
<proteinExistence type="inferred from homology"/>
<sequence>MTQQAATTIATFLHGERARQTAFLAALVRAPSDNPPGDCAGHAEVAAQLLEGLGLTVERHVVPAARAGETGMISATNLVVRHRFGPGPVVALNAHGDVVPPGDGWTHDPYGATIEDGWMFGRGVAVSKSDFATYTWALLALIALDGPLHGAIELHFTYDEEAGGAIGPGLLLEEGMSKPDLAIGAGFSYAVVNAHNGCLHLEVQVEGRSAHAAMPFTGIDALEASTAVLAALYAQRPILAETTSAIGGIGSPQLTVGLIKGGINTNVVPDRVTFRLDRRMIPEENPATVEAELRAIIEQAVRAVPGATVTVRRILLAEPLVPAAGADALTTLLCRHASRIMGETVTAKGVPLYTDARHYAAAGVPIVLYGAGPHTIEEANAHRADEKLPLSDLYKATEVVALTLAELFGATP</sequence>
<comment type="cofactor">
    <cofactor evidence="1">
        <name>Zn(2+)</name>
        <dbReference type="ChEBI" id="CHEBI:29105"/>
    </cofactor>
</comment>
<evidence type="ECO:0000256" key="3">
    <source>
        <dbReference type="ARBA" id="ARBA00022723"/>
    </source>
</evidence>
<dbReference type="InterPro" id="IPR002933">
    <property type="entry name" value="Peptidase_M20"/>
</dbReference>
<evidence type="ECO:0000256" key="5">
    <source>
        <dbReference type="ARBA" id="ARBA00022833"/>
    </source>
</evidence>
<dbReference type="Pfam" id="PF01546">
    <property type="entry name" value="Peptidase_M20"/>
    <property type="match status" value="1"/>
</dbReference>
<evidence type="ECO:0000256" key="2">
    <source>
        <dbReference type="ARBA" id="ARBA00006247"/>
    </source>
</evidence>
<dbReference type="AlphaFoldDB" id="A0A8G2CKX9"/>
<dbReference type="InterPro" id="IPR001261">
    <property type="entry name" value="ArgE/DapE_CS"/>
</dbReference>
<reference evidence="7 8" key="1">
    <citation type="submission" date="2017-01" db="EMBL/GenBank/DDBJ databases">
        <authorList>
            <person name="Varghese N."/>
            <person name="Submissions S."/>
        </authorList>
    </citation>
    <scope>NUCLEOTIDE SEQUENCE [LARGE SCALE GENOMIC DNA]</scope>
    <source>
        <strain evidence="7 8">ATCC 35905</strain>
    </source>
</reference>
<protein>
    <submittedName>
        <fullName evidence="7">Acetylornithine deacetylase/Succinyl-diaminopimelate desuccinylase</fullName>
    </submittedName>
</protein>
<keyword evidence="4" id="KW-0378">Hydrolase</keyword>
<feature type="domain" description="Peptidase M20 dimerisation" evidence="6">
    <location>
        <begin position="194"/>
        <end position="301"/>
    </location>
</feature>
<dbReference type="Gene3D" id="3.40.630.10">
    <property type="entry name" value="Zn peptidases"/>
    <property type="match status" value="1"/>
</dbReference>
<dbReference type="PROSITE" id="PS00758">
    <property type="entry name" value="ARGE_DAPE_CPG2_1"/>
    <property type="match status" value="1"/>
</dbReference>
<dbReference type="EMBL" id="FTNE01000011">
    <property type="protein sequence ID" value="SIQ89132.1"/>
    <property type="molecule type" value="Genomic_DNA"/>
</dbReference>
<dbReference type="GO" id="GO:0016787">
    <property type="term" value="F:hydrolase activity"/>
    <property type="evidence" value="ECO:0007669"/>
    <property type="project" value="UniProtKB-KW"/>
</dbReference>
<keyword evidence="8" id="KW-1185">Reference proteome</keyword>
<organism evidence="7 8">
    <name type="scientific">Acidiphilium rubrum</name>
    <dbReference type="NCBI Taxonomy" id="526"/>
    <lineage>
        <taxon>Bacteria</taxon>
        <taxon>Pseudomonadati</taxon>
        <taxon>Pseudomonadota</taxon>
        <taxon>Alphaproteobacteria</taxon>
        <taxon>Acetobacterales</taxon>
        <taxon>Acidocellaceae</taxon>
        <taxon>Acidiphilium</taxon>
    </lineage>
</organism>
<comment type="similarity">
    <text evidence="2">Belongs to the peptidase M20A family.</text>
</comment>
<evidence type="ECO:0000313" key="7">
    <source>
        <dbReference type="EMBL" id="SIQ89132.1"/>
    </source>
</evidence>
<dbReference type="SUPFAM" id="SSF55031">
    <property type="entry name" value="Bacterial exopeptidase dimerisation domain"/>
    <property type="match status" value="1"/>
</dbReference>
<dbReference type="InterPro" id="IPR050072">
    <property type="entry name" value="Peptidase_M20A"/>
</dbReference>
<dbReference type="InterPro" id="IPR036264">
    <property type="entry name" value="Bact_exopeptidase_dim_dom"/>
</dbReference>
<dbReference type="InterPro" id="IPR011650">
    <property type="entry name" value="Peptidase_M20_dimer"/>
</dbReference>
<dbReference type="Proteomes" id="UP000186308">
    <property type="component" value="Unassembled WGS sequence"/>
</dbReference>
<accession>A0A8G2CKX9</accession>
<dbReference type="GO" id="GO:0046872">
    <property type="term" value="F:metal ion binding"/>
    <property type="evidence" value="ECO:0007669"/>
    <property type="project" value="UniProtKB-KW"/>
</dbReference>